<feature type="region of interest" description="Disordered" evidence="1">
    <location>
        <begin position="158"/>
        <end position="183"/>
    </location>
</feature>
<dbReference type="PATRIC" id="fig|307121.4.peg.688"/>
<name>A0A1C3MXZ1_9ACTN</name>
<dbReference type="EMBL" id="LT598496">
    <property type="protein sequence ID" value="SBV25202.1"/>
    <property type="molecule type" value="Genomic_DNA"/>
</dbReference>
<dbReference type="InterPro" id="IPR013321">
    <property type="entry name" value="Arc_rbn_hlx_hlx"/>
</dbReference>
<keyword evidence="3" id="KW-1185">Reference proteome</keyword>
<dbReference type="SUPFAM" id="SSF47598">
    <property type="entry name" value="Ribbon-helix-helix"/>
    <property type="match status" value="1"/>
</dbReference>
<dbReference type="InterPro" id="IPR010985">
    <property type="entry name" value="Ribbon_hlx_hlx"/>
</dbReference>
<evidence type="ECO:0000256" key="1">
    <source>
        <dbReference type="SAM" id="MobiDB-lite"/>
    </source>
</evidence>
<sequence length="183" mass="19418">MELRGYVDAVRRDLAVAAAAGGEEARELGERLSAALESSIRLALLDALSEAATEITRDLAPGSVDLRLRNREPSFVVTPPPAEQWADDTETPVMPSVMPPVMPPPQPPADGEDEATVRISLRLPEHLKARVEQAAATAGVSINTWLIRAAAAAVDAGNQAPRAEAPRRSGAPSGGQRYTGWVR</sequence>
<dbReference type="Gene3D" id="1.10.1220.10">
    <property type="entry name" value="Met repressor-like"/>
    <property type="match status" value="1"/>
</dbReference>
<dbReference type="Proteomes" id="UP000199393">
    <property type="component" value="Chromosome I"/>
</dbReference>
<evidence type="ECO:0000313" key="2">
    <source>
        <dbReference type="EMBL" id="SBV25202.1"/>
    </source>
</evidence>
<protein>
    <submittedName>
        <fullName evidence="2">HicB family protein</fullName>
    </submittedName>
</protein>
<organism evidence="2 3">
    <name type="scientific">Micromonospora krabiensis</name>
    <dbReference type="NCBI Taxonomy" id="307121"/>
    <lineage>
        <taxon>Bacteria</taxon>
        <taxon>Bacillati</taxon>
        <taxon>Actinomycetota</taxon>
        <taxon>Actinomycetes</taxon>
        <taxon>Micromonosporales</taxon>
        <taxon>Micromonosporaceae</taxon>
        <taxon>Micromonospora</taxon>
    </lineage>
</organism>
<dbReference type="AlphaFoldDB" id="A0A1C3MXZ1"/>
<dbReference type="STRING" id="307121.GA0070620_0672"/>
<accession>A0A1C3MXZ1</accession>
<dbReference type="OrthoDB" id="5193907at2"/>
<gene>
    <name evidence="2" type="ORF">GA0070620_0672</name>
</gene>
<dbReference type="GO" id="GO:0006355">
    <property type="term" value="P:regulation of DNA-templated transcription"/>
    <property type="evidence" value="ECO:0007669"/>
    <property type="project" value="InterPro"/>
</dbReference>
<proteinExistence type="predicted"/>
<reference evidence="3" key="1">
    <citation type="submission" date="2016-06" db="EMBL/GenBank/DDBJ databases">
        <authorList>
            <person name="Varghese N."/>
        </authorList>
    </citation>
    <scope>NUCLEOTIDE SEQUENCE [LARGE SCALE GENOMIC DNA]</scope>
    <source>
        <strain evidence="3">DSM 45344</strain>
    </source>
</reference>
<dbReference type="InterPro" id="IPR008651">
    <property type="entry name" value="Uncharacterised_HicB"/>
</dbReference>
<dbReference type="RefSeq" id="WP_091588483.1">
    <property type="nucleotide sequence ID" value="NZ_JBHRWG010000002.1"/>
</dbReference>
<dbReference type="Pfam" id="PF05534">
    <property type="entry name" value="HicB"/>
    <property type="match status" value="1"/>
</dbReference>
<evidence type="ECO:0000313" key="3">
    <source>
        <dbReference type="Proteomes" id="UP000199393"/>
    </source>
</evidence>